<evidence type="ECO:0000256" key="22">
    <source>
        <dbReference type="ARBA" id="ARBA00032743"/>
    </source>
</evidence>
<feature type="region of interest" description="Disordered" evidence="24">
    <location>
        <begin position="1"/>
        <end position="25"/>
    </location>
</feature>
<dbReference type="RefSeq" id="WP_231723316.1">
    <property type="nucleotide sequence ID" value="NZ_KQ959484.1"/>
</dbReference>
<feature type="transmembrane region" description="Helical" evidence="25">
    <location>
        <begin position="49"/>
        <end position="77"/>
    </location>
</feature>
<evidence type="ECO:0000256" key="18">
    <source>
        <dbReference type="ARBA" id="ARBA00029893"/>
    </source>
</evidence>
<comment type="subcellular location">
    <subcellularLocation>
        <location evidence="2">Cell membrane</location>
        <topology evidence="2">Multi-pass membrane protein</topology>
    </subcellularLocation>
</comment>
<dbReference type="AlphaFoldDB" id="A0A133XWZ8"/>
<evidence type="ECO:0000256" key="19">
    <source>
        <dbReference type="ARBA" id="ARBA00031825"/>
    </source>
</evidence>
<evidence type="ECO:0000256" key="15">
    <source>
        <dbReference type="ARBA" id="ARBA00023136"/>
    </source>
</evidence>
<comment type="similarity">
    <text evidence="5">Belongs to the CDS family.</text>
</comment>
<dbReference type="PANTHER" id="PTHR46382">
    <property type="entry name" value="PHOSPHATIDATE CYTIDYLYLTRANSFERASE"/>
    <property type="match status" value="1"/>
</dbReference>
<evidence type="ECO:0000256" key="16">
    <source>
        <dbReference type="ARBA" id="ARBA00023209"/>
    </source>
</evidence>
<feature type="transmembrane region" description="Helical" evidence="25">
    <location>
        <begin position="137"/>
        <end position="159"/>
    </location>
</feature>
<accession>A0A133XWZ8</accession>
<sequence length="301" mass="32431">MSSSSFGRTGEKTAEQRMTKRPQGAADHQLKGFVLDRQLIVRSAYGLGYAGITFLALVLGTWPTVVLTCSFSALCSWEFFKLARMHGRMPNELLGVGAAVAFPIATHFSLYWIAIVFYLLIIATGIWFVVTPRANIFDVSVTIFGALYTGLLLSAIVRIRVVNPSAVGGVLTFIALASIWINDSLAYLVGTRLGKHKMAPRISPKKSWEGFIAGMLGSVAVWVLLSYTLLPMNLYLAVMTGVVAGFMGVCGDLFESRIKRGVSVKDSGNIMPGHGGMLDRSDSLLFGLAAALFVLLLGGVI</sequence>
<evidence type="ECO:0000256" key="2">
    <source>
        <dbReference type="ARBA" id="ARBA00004651"/>
    </source>
</evidence>
<comment type="pathway">
    <text evidence="4">Lipid metabolism.</text>
</comment>
<keyword evidence="27" id="KW-1185">Reference proteome</keyword>
<dbReference type="PANTHER" id="PTHR46382:SF1">
    <property type="entry name" value="PHOSPHATIDATE CYTIDYLYLTRANSFERASE"/>
    <property type="match status" value="1"/>
</dbReference>
<protein>
    <recommendedName>
        <fullName evidence="7">Phosphatidate cytidylyltransferase</fullName>
        <ecNumber evidence="6">2.7.7.41</ecNumber>
    </recommendedName>
    <alternativeName>
        <fullName evidence="20">CDP-DAG synthase</fullName>
    </alternativeName>
    <alternativeName>
        <fullName evidence="22">CDP-DG synthase</fullName>
    </alternativeName>
    <alternativeName>
        <fullName evidence="18">CDP-diacylglycerol synthase</fullName>
    </alternativeName>
    <alternativeName>
        <fullName evidence="21">CDP-diglyceride pyrophosphorylase</fullName>
    </alternativeName>
    <alternativeName>
        <fullName evidence="23">CDP-diglyceride synthase</fullName>
    </alternativeName>
    <alternativeName>
        <fullName evidence="19">CTP:phosphatidate cytidylyltransferase</fullName>
    </alternativeName>
</protein>
<dbReference type="GO" id="GO:0004605">
    <property type="term" value="F:phosphatidate cytidylyltransferase activity"/>
    <property type="evidence" value="ECO:0007669"/>
    <property type="project" value="UniProtKB-EC"/>
</dbReference>
<evidence type="ECO:0000256" key="1">
    <source>
        <dbReference type="ARBA" id="ARBA00001698"/>
    </source>
</evidence>
<keyword evidence="8" id="KW-1003">Cell membrane</keyword>
<name>A0A133XWZ8_9ACTN</name>
<evidence type="ECO:0000256" key="9">
    <source>
        <dbReference type="ARBA" id="ARBA00022516"/>
    </source>
</evidence>
<feature type="transmembrane region" description="Helical" evidence="25">
    <location>
        <begin position="283"/>
        <end position="300"/>
    </location>
</feature>
<evidence type="ECO:0000256" key="11">
    <source>
        <dbReference type="ARBA" id="ARBA00022692"/>
    </source>
</evidence>
<keyword evidence="17" id="KW-1208">Phospholipid metabolism</keyword>
<evidence type="ECO:0000313" key="26">
    <source>
        <dbReference type="EMBL" id="KXB35470.1"/>
    </source>
</evidence>
<keyword evidence="13 25" id="KW-1133">Transmembrane helix</keyword>
<feature type="transmembrane region" description="Helical" evidence="25">
    <location>
        <begin position="165"/>
        <end position="189"/>
    </location>
</feature>
<evidence type="ECO:0000256" key="14">
    <source>
        <dbReference type="ARBA" id="ARBA00023098"/>
    </source>
</evidence>
<proteinExistence type="inferred from homology"/>
<evidence type="ECO:0000256" key="25">
    <source>
        <dbReference type="SAM" id="Phobius"/>
    </source>
</evidence>
<evidence type="ECO:0000256" key="17">
    <source>
        <dbReference type="ARBA" id="ARBA00023264"/>
    </source>
</evidence>
<keyword evidence="10 26" id="KW-0808">Transferase</keyword>
<evidence type="ECO:0000256" key="20">
    <source>
        <dbReference type="ARBA" id="ARBA00032253"/>
    </source>
</evidence>
<gene>
    <name evidence="26" type="ORF">HMPREF3192_00120</name>
</gene>
<comment type="caution">
    <text evidence="26">The sequence shown here is derived from an EMBL/GenBank/DDBJ whole genome shotgun (WGS) entry which is preliminary data.</text>
</comment>
<dbReference type="Pfam" id="PF01148">
    <property type="entry name" value="CTP_transf_1"/>
    <property type="match status" value="1"/>
</dbReference>
<dbReference type="STRING" id="1393034.HMPREF3192_00120"/>
<keyword evidence="15 25" id="KW-0472">Membrane</keyword>
<feature type="transmembrane region" description="Helical" evidence="25">
    <location>
        <begin position="111"/>
        <end position="130"/>
    </location>
</feature>
<dbReference type="GO" id="GO:0016024">
    <property type="term" value="P:CDP-diacylglycerol biosynthetic process"/>
    <property type="evidence" value="ECO:0007669"/>
    <property type="project" value="TreeGrafter"/>
</dbReference>
<comment type="pathway">
    <text evidence="3">Phospholipid metabolism; CDP-diacylglycerol biosynthesis; CDP-diacylglycerol from sn-glycerol 3-phosphate: step 3/3.</text>
</comment>
<reference evidence="27" key="1">
    <citation type="submission" date="2016-01" db="EMBL/GenBank/DDBJ databases">
        <authorList>
            <person name="Mitreva M."/>
            <person name="Pepin K.H."/>
            <person name="Mihindukulasuriya K.A."/>
            <person name="Fulton R."/>
            <person name="Fronick C."/>
            <person name="O'Laughlin M."/>
            <person name="Miner T."/>
            <person name="Herter B."/>
            <person name="Rosa B.A."/>
            <person name="Cordes M."/>
            <person name="Tomlinson C."/>
            <person name="Wollam A."/>
            <person name="Palsikar V.B."/>
            <person name="Mardis E.R."/>
            <person name="Wilson R.K."/>
        </authorList>
    </citation>
    <scope>NUCLEOTIDE SEQUENCE [LARGE SCALE GENOMIC DNA]</scope>
    <source>
        <strain evidence="27">DNF00019</strain>
    </source>
</reference>
<organism evidence="26 27">
    <name type="scientific">Atopobium deltae</name>
    <dbReference type="NCBI Taxonomy" id="1393034"/>
    <lineage>
        <taxon>Bacteria</taxon>
        <taxon>Bacillati</taxon>
        <taxon>Actinomycetota</taxon>
        <taxon>Coriobacteriia</taxon>
        <taxon>Coriobacteriales</taxon>
        <taxon>Atopobiaceae</taxon>
        <taxon>Atopobium</taxon>
    </lineage>
</organism>
<evidence type="ECO:0000256" key="7">
    <source>
        <dbReference type="ARBA" id="ARBA00019373"/>
    </source>
</evidence>
<feature type="compositionally biased region" description="Basic and acidic residues" evidence="24">
    <location>
        <begin position="9"/>
        <end position="18"/>
    </location>
</feature>
<evidence type="ECO:0000256" key="4">
    <source>
        <dbReference type="ARBA" id="ARBA00005189"/>
    </source>
</evidence>
<keyword evidence="11 25" id="KW-0812">Transmembrane</keyword>
<evidence type="ECO:0000256" key="10">
    <source>
        <dbReference type="ARBA" id="ARBA00022679"/>
    </source>
</evidence>
<keyword evidence="12 26" id="KW-0548">Nucleotidyltransferase</keyword>
<evidence type="ECO:0000256" key="24">
    <source>
        <dbReference type="SAM" id="MobiDB-lite"/>
    </source>
</evidence>
<dbReference type="GO" id="GO:0005886">
    <property type="term" value="C:plasma membrane"/>
    <property type="evidence" value="ECO:0007669"/>
    <property type="project" value="UniProtKB-SubCell"/>
</dbReference>
<feature type="transmembrane region" description="Helical" evidence="25">
    <location>
        <begin position="210"/>
        <end position="228"/>
    </location>
</feature>
<evidence type="ECO:0000256" key="8">
    <source>
        <dbReference type="ARBA" id="ARBA00022475"/>
    </source>
</evidence>
<evidence type="ECO:0000256" key="23">
    <source>
        <dbReference type="ARBA" id="ARBA00033406"/>
    </source>
</evidence>
<evidence type="ECO:0000256" key="13">
    <source>
        <dbReference type="ARBA" id="ARBA00022989"/>
    </source>
</evidence>
<evidence type="ECO:0000256" key="12">
    <source>
        <dbReference type="ARBA" id="ARBA00022695"/>
    </source>
</evidence>
<evidence type="ECO:0000256" key="21">
    <source>
        <dbReference type="ARBA" id="ARBA00032396"/>
    </source>
</evidence>
<dbReference type="Proteomes" id="UP000070675">
    <property type="component" value="Unassembled WGS sequence"/>
</dbReference>
<keyword evidence="16" id="KW-0594">Phospholipid biosynthesis</keyword>
<evidence type="ECO:0000313" key="27">
    <source>
        <dbReference type="Proteomes" id="UP000070675"/>
    </source>
</evidence>
<evidence type="ECO:0000256" key="3">
    <source>
        <dbReference type="ARBA" id="ARBA00005119"/>
    </source>
</evidence>
<comment type="catalytic activity">
    <reaction evidence="1">
        <text>a 1,2-diacyl-sn-glycero-3-phosphate + CTP + H(+) = a CDP-1,2-diacyl-sn-glycerol + diphosphate</text>
        <dbReference type="Rhea" id="RHEA:16229"/>
        <dbReference type="ChEBI" id="CHEBI:15378"/>
        <dbReference type="ChEBI" id="CHEBI:33019"/>
        <dbReference type="ChEBI" id="CHEBI:37563"/>
        <dbReference type="ChEBI" id="CHEBI:58332"/>
        <dbReference type="ChEBI" id="CHEBI:58608"/>
        <dbReference type="EC" id="2.7.7.41"/>
    </reaction>
</comment>
<dbReference type="EMBL" id="LSCR01000002">
    <property type="protein sequence ID" value="KXB35470.1"/>
    <property type="molecule type" value="Genomic_DNA"/>
</dbReference>
<dbReference type="PATRIC" id="fig|1393034.3.peg.114"/>
<dbReference type="EC" id="2.7.7.41" evidence="6"/>
<keyword evidence="9" id="KW-0444">Lipid biosynthesis</keyword>
<keyword evidence="14" id="KW-0443">Lipid metabolism</keyword>
<evidence type="ECO:0000256" key="6">
    <source>
        <dbReference type="ARBA" id="ARBA00012487"/>
    </source>
</evidence>
<evidence type="ECO:0000256" key="5">
    <source>
        <dbReference type="ARBA" id="ARBA00010185"/>
    </source>
</evidence>